<dbReference type="InterPro" id="IPR014105">
    <property type="entry name" value="Carotenoid/retinoid_OxRdtase"/>
</dbReference>
<evidence type="ECO:0000259" key="6">
    <source>
        <dbReference type="Pfam" id="PF01593"/>
    </source>
</evidence>
<evidence type="ECO:0000256" key="4">
    <source>
        <dbReference type="RuleBase" id="RU362075"/>
    </source>
</evidence>
<evidence type="ECO:0000313" key="7">
    <source>
        <dbReference type="EMBL" id="SFL26914.1"/>
    </source>
</evidence>
<comment type="similarity">
    <text evidence="4">Belongs to the carotenoid/retinoid oxidoreductase family.</text>
</comment>
<dbReference type="RefSeq" id="WP_091325888.1">
    <property type="nucleotide sequence ID" value="NZ_FOSW01000008.1"/>
</dbReference>
<feature type="domain" description="Amine oxidase" evidence="6">
    <location>
        <begin position="11"/>
        <end position="315"/>
    </location>
</feature>
<evidence type="ECO:0000256" key="3">
    <source>
        <dbReference type="ARBA" id="ARBA00023002"/>
    </source>
</evidence>
<evidence type="ECO:0000256" key="1">
    <source>
        <dbReference type="ARBA" id="ARBA00004829"/>
    </source>
</evidence>
<dbReference type="AlphaFoldDB" id="A0A1I4GA96"/>
<dbReference type="InterPro" id="IPR036188">
    <property type="entry name" value="FAD/NAD-bd_sf"/>
</dbReference>
<dbReference type="EMBL" id="FOSW01000008">
    <property type="protein sequence ID" value="SFL26914.1"/>
    <property type="molecule type" value="Genomic_DNA"/>
</dbReference>
<accession>A0A1I4GA96</accession>
<dbReference type="NCBIfam" id="TIGR02734">
    <property type="entry name" value="crtI_fam"/>
    <property type="match status" value="1"/>
</dbReference>
<dbReference type="PANTHER" id="PTHR43734:SF1">
    <property type="entry name" value="PHYTOENE DESATURASE"/>
    <property type="match status" value="1"/>
</dbReference>
<protein>
    <submittedName>
        <fullName evidence="7">Phytoene desaturase</fullName>
    </submittedName>
</protein>
<evidence type="ECO:0000313" key="8">
    <source>
        <dbReference type="Proteomes" id="UP000199152"/>
    </source>
</evidence>
<evidence type="ECO:0000256" key="5">
    <source>
        <dbReference type="SAM" id="MobiDB-lite"/>
    </source>
</evidence>
<dbReference type="PANTHER" id="PTHR43734">
    <property type="entry name" value="PHYTOENE DESATURASE"/>
    <property type="match status" value="1"/>
</dbReference>
<dbReference type="Proteomes" id="UP000199152">
    <property type="component" value="Unassembled WGS sequence"/>
</dbReference>
<dbReference type="PRINTS" id="PR00419">
    <property type="entry name" value="ADXRDTASE"/>
</dbReference>
<dbReference type="InParanoid" id="A0A1I4GA96"/>
<gene>
    <name evidence="7" type="ORF">SAMN04488085_108227</name>
</gene>
<dbReference type="GO" id="GO:0016117">
    <property type="term" value="P:carotenoid biosynthetic process"/>
    <property type="evidence" value="ECO:0007669"/>
    <property type="project" value="UniProtKB-KW"/>
</dbReference>
<reference evidence="7 8" key="1">
    <citation type="submission" date="2016-10" db="EMBL/GenBank/DDBJ databases">
        <authorList>
            <person name="de Groot N.N."/>
        </authorList>
    </citation>
    <scope>NUCLEOTIDE SEQUENCE [LARGE SCALE GENOMIC DNA]</scope>
    <source>
        <strain evidence="7 8">DSM 45317</strain>
    </source>
</reference>
<dbReference type="Gene3D" id="3.50.50.60">
    <property type="entry name" value="FAD/NAD(P)-binding domain"/>
    <property type="match status" value="2"/>
</dbReference>
<feature type="region of interest" description="Disordered" evidence="5">
    <location>
        <begin position="354"/>
        <end position="375"/>
    </location>
</feature>
<dbReference type="Pfam" id="PF01593">
    <property type="entry name" value="Amino_oxidase"/>
    <property type="match status" value="1"/>
</dbReference>
<name>A0A1I4GA96_9ACTN</name>
<dbReference type="GO" id="GO:0016491">
    <property type="term" value="F:oxidoreductase activity"/>
    <property type="evidence" value="ECO:0007669"/>
    <property type="project" value="UniProtKB-KW"/>
</dbReference>
<keyword evidence="3 4" id="KW-0560">Oxidoreductase</keyword>
<evidence type="ECO:0000256" key="2">
    <source>
        <dbReference type="ARBA" id="ARBA00022746"/>
    </source>
</evidence>
<keyword evidence="2 4" id="KW-0125">Carotenoid biosynthesis</keyword>
<comment type="pathway">
    <text evidence="1 4">Carotenoid biosynthesis.</text>
</comment>
<proteinExistence type="inferred from homology"/>
<dbReference type="STRING" id="504800.SAMN04488085_108227"/>
<dbReference type="InterPro" id="IPR002937">
    <property type="entry name" value="Amino_oxidase"/>
</dbReference>
<dbReference type="OrthoDB" id="9774675at2"/>
<dbReference type="SUPFAM" id="SSF51905">
    <property type="entry name" value="FAD/NAD(P)-binding domain"/>
    <property type="match status" value="1"/>
</dbReference>
<sequence>MARVAVIGTGLGGLAAAARLAALGHAVTVLEQAPEVGGKLGWFARGGHGFDTGPSLVTLPQVYRDLFAATGGPLEDAVELVRVDPAVAYRFADGTPLVLPGSSVEVPAAIDTALGPGTGAQWAALMARAAAMWRITEQPFLRSPLAGAATLARLARSGSDVATVAPWRTLRGLARAHLQHPHLRTLLDRYATYSGSDPRRAPAVLATVAYVEQAFGSWYVRGGLRRLAEAVAERAADRGARIRTGSAVERVLVEGGRVAGVRLAGGEELRADVVVCGADAAGLYAGLLPPHRATRRVRRHLARSTPSLSGFVLLLALCGRTAGWAHHTVLFPEDYDAEFDAVFGVGRFRGAPQPAPDPTVYISSPDDPATRPDPDSESWFVLVNAPRHDPGRGVDWDTPGLADRYAAQVLDTLARRGLDVRDRLRWCVVRTPADLERDTRSVGGSIYGTSSNGTRAAFLRPGNAGPVPGLFLVGGSAHPGGGLPLVALSAEIAAGMIGPA</sequence>
<keyword evidence="8" id="KW-1185">Reference proteome</keyword>
<organism evidence="7 8">
    <name type="scientific">Geodermatophilus ruber</name>
    <dbReference type="NCBI Taxonomy" id="504800"/>
    <lineage>
        <taxon>Bacteria</taxon>
        <taxon>Bacillati</taxon>
        <taxon>Actinomycetota</taxon>
        <taxon>Actinomycetes</taxon>
        <taxon>Geodermatophilales</taxon>
        <taxon>Geodermatophilaceae</taxon>
        <taxon>Geodermatophilus</taxon>
    </lineage>
</organism>